<dbReference type="PANTHER" id="PTHR30535:SF34">
    <property type="entry name" value="MOLYBDATE-BINDING PROTEIN MOLA"/>
    <property type="match status" value="1"/>
</dbReference>
<comment type="similarity">
    <text evidence="1">Belongs to the bacterial solute-binding protein 8 family.</text>
</comment>
<dbReference type="GO" id="GO:0071281">
    <property type="term" value="P:cellular response to iron ion"/>
    <property type="evidence" value="ECO:0007669"/>
    <property type="project" value="TreeGrafter"/>
</dbReference>
<comment type="caution">
    <text evidence="6">The sequence shown here is derived from an EMBL/GenBank/DDBJ whole genome shotgun (WGS) entry which is preliminary data.</text>
</comment>
<dbReference type="SUPFAM" id="SSF53807">
    <property type="entry name" value="Helical backbone' metal receptor"/>
    <property type="match status" value="1"/>
</dbReference>
<feature type="domain" description="Fe/B12 periplasmic-binding" evidence="5">
    <location>
        <begin position="78"/>
        <end position="328"/>
    </location>
</feature>
<dbReference type="OrthoDB" id="9816357at2"/>
<dbReference type="Pfam" id="PF01497">
    <property type="entry name" value="Peripla_BP_2"/>
    <property type="match status" value="1"/>
</dbReference>
<dbReference type="InterPro" id="IPR054828">
    <property type="entry name" value="Vit_B12_bind_prot"/>
</dbReference>
<reference evidence="6 7" key="1">
    <citation type="submission" date="2019-07" db="EMBL/GenBank/DDBJ databases">
        <authorList>
            <person name="Kim J."/>
        </authorList>
    </citation>
    <scope>NUCLEOTIDE SEQUENCE [LARGE SCALE GENOMIC DNA]</scope>
    <source>
        <strain evidence="6 7">N4</strain>
    </source>
</reference>
<organism evidence="6 7">
    <name type="scientific">Paenibacillus agilis</name>
    <dbReference type="NCBI Taxonomy" id="3020863"/>
    <lineage>
        <taxon>Bacteria</taxon>
        <taxon>Bacillati</taxon>
        <taxon>Bacillota</taxon>
        <taxon>Bacilli</taxon>
        <taxon>Bacillales</taxon>
        <taxon>Paenibacillaceae</taxon>
        <taxon>Paenibacillus</taxon>
    </lineage>
</organism>
<evidence type="ECO:0000256" key="4">
    <source>
        <dbReference type="SAM" id="SignalP"/>
    </source>
</evidence>
<feature type="region of interest" description="Disordered" evidence="3">
    <location>
        <begin position="30"/>
        <end position="50"/>
    </location>
</feature>
<feature type="chain" id="PRO_5038818737" evidence="4">
    <location>
        <begin position="25"/>
        <end position="330"/>
    </location>
</feature>
<keyword evidence="2 4" id="KW-0732">Signal</keyword>
<dbReference type="PANTHER" id="PTHR30535">
    <property type="entry name" value="VITAMIN B12-BINDING PROTEIN"/>
    <property type="match status" value="1"/>
</dbReference>
<proteinExistence type="inferred from homology"/>
<accession>A0A559IWF5</accession>
<dbReference type="AlphaFoldDB" id="A0A559IWF5"/>
<evidence type="ECO:0000256" key="3">
    <source>
        <dbReference type="SAM" id="MobiDB-lite"/>
    </source>
</evidence>
<evidence type="ECO:0000259" key="5">
    <source>
        <dbReference type="PROSITE" id="PS50983"/>
    </source>
</evidence>
<dbReference type="Proteomes" id="UP000318102">
    <property type="component" value="Unassembled WGS sequence"/>
</dbReference>
<evidence type="ECO:0000313" key="7">
    <source>
        <dbReference type="Proteomes" id="UP000318102"/>
    </source>
</evidence>
<dbReference type="PROSITE" id="PS50983">
    <property type="entry name" value="FE_B12_PBP"/>
    <property type="match status" value="1"/>
</dbReference>
<protein>
    <submittedName>
        <fullName evidence="6">ABC transporter substrate-binding protein</fullName>
    </submittedName>
</protein>
<dbReference type="Gene3D" id="3.40.50.1980">
    <property type="entry name" value="Nitrogenase molybdenum iron protein domain"/>
    <property type="match status" value="2"/>
</dbReference>
<evidence type="ECO:0000313" key="6">
    <source>
        <dbReference type="EMBL" id="TVX91968.1"/>
    </source>
</evidence>
<keyword evidence="7" id="KW-1185">Reference proteome</keyword>
<sequence length="330" mass="36207">MKLGNWKRILSVLTIMALSLTVMACGGANTAKPAETQGQVETPAPEAKPADQELKTTYPLKLKDATGQEFTFEKAPERIVSVSPADTEMLFAIGLDKEIVGVSDHDDYPAAAATKPKMGGLEPNVEAIIAAKPDVVFTGIAMKDEAVNKFRDMGIRTFKLDPKSYDGVINSVETYGLITDRQADAKKVTDHMKKVREDVQASVKDAPKKNVYMEFSPGWTVGSGEYMHELLEIAGGVNVAADQTGWFQINEEMIIKKNPDVILYAKGMQDFETNKPLETIIRERKGWSEMNALKNNQLIGIEDDTISRPGPRLADALLSIAKAIHPDQVK</sequence>
<name>A0A559IWF5_9BACL</name>
<dbReference type="PROSITE" id="PS51257">
    <property type="entry name" value="PROKAR_LIPOPROTEIN"/>
    <property type="match status" value="1"/>
</dbReference>
<dbReference type="EMBL" id="VNJK01000001">
    <property type="protein sequence ID" value="TVX91968.1"/>
    <property type="molecule type" value="Genomic_DNA"/>
</dbReference>
<evidence type="ECO:0000256" key="2">
    <source>
        <dbReference type="ARBA" id="ARBA00022729"/>
    </source>
</evidence>
<feature type="signal peptide" evidence="4">
    <location>
        <begin position="1"/>
        <end position="24"/>
    </location>
</feature>
<dbReference type="InterPro" id="IPR002491">
    <property type="entry name" value="ABC_transptr_periplasmic_BD"/>
</dbReference>
<dbReference type="InterPro" id="IPR050902">
    <property type="entry name" value="ABC_Transporter_SBP"/>
</dbReference>
<dbReference type="CDD" id="cd01143">
    <property type="entry name" value="YvrC"/>
    <property type="match status" value="1"/>
</dbReference>
<evidence type="ECO:0000256" key="1">
    <source>
        <dbReference type="ARBA" id="ARBA00008814"/>
    </source>
</evidence>
<dbReference type="NCBIfam" id="NF038402">
    <property type="entry name" value="TroA_like"/>
    <property type="match status" value="1"/>
</dbReference>
<gene>
    <name evidence="6" type="ORF">FPZ44_02205</name>
</gene>
<dbReference type="RefSeq" id="WP_144986973.1">
    <property type="nucleotide sequence ID" value="NZ_VNJK01000001.1"/>
</dbReference>